<feature type="compositionally biased region" description="Polar residues" evidence="1">
    <location>
        <begin position="26"/>
        <end position="37"/>
    </location>
</feature>
<feature type="region of interest" description="Disordered" evidence="1">
    <location>
        <begin position="1"/>
        <end position="37"/>
    </location>
</feature>
<name>A0A1D2JJ09_PARBR</name>
<dbReference type="EMBL" id="LZYO01000071">
    <property type="protein sequence ID" value="ODH38418.1"/>
    <property type="molecule type" value="Genomic_DNA"/>
</dbReference>
<evidence type="ECO:0000313" key="2">
    <source>
        <dbReference type="EMBL" id="ODH38418.1"/>
    </source>
</evidence>
<comment type="caution">
    <text evidence="2">The sequence shown here is derived from an EMBL/GenBank/DDBJ whole genome shotgun (WGS) entry which is preliminary data.</text>
</comment>
<dbReference type="Proteomes" id="UP000242814">
    <property type="component" value="Unassembled WGS sequence"/>
</dbReference>
<feature type="compositionally biased region" description="Basic and acidic residues" evidence="1">
    <location>
        <begin position="12"/>
        <end position="24"/>
    </location>
</feature>
<dbReference type="AlphaFoldDB" id="A0A1D2JJ09"/>
<evidence type="ECO:0000256" key="1">
    <source>
        <dbReference type="SAM" id="MobiDB-lite"/>
    </source>
</evidence>
<reference evidence="2 3" key="1">
    <citation type="submission" date="2016-06" db="EMBL/GenBank/DDBJ databases">
        <authorList>
            <person name="Kjaerup R.B."/>
            <person name="Dalgaard T.S."/>
            <person name="Juul-Madsen H.R."/>
        </authorList>
    </citation>
    <scope>NUCLEOTIDE SEQUENCE [LARGE SCALE GENOMIC DNA]</scope>
    <source>
        <strain evidence="2 3">Pb300</strain>
    </source>
</reference>
<evidence type="ECO:0000313" key="3">
    <source>
        <dbReference type="Proteomes" id="UP000242814"/>
    </source>
</evidence>
<sequence>MSRKHGSKNSGKNHERTEKSREMQNLKMSTSQRLSASSCEVANHTKLGVASQGSYFPPFGKNSKKLLQRNMTTILPPSHRPKPCALSRQISKPPRLVLTERTHAR</sequence>
<protein>
    <submittedName>
        <fullName evidence="2">Uncharacterized protein</fullName>
    </submittedName>
</protein>
<gene>
    <name evidence="2" type="ORF">ACO22_02369</name>
</gene>
<accession>A0A1D2JJ09</accession>
<organism evidence="2 3">
    <name type="scientific">Paracoccidioides brasiliensis</name>
    <dbReference type="NCBI Taxonomy" id="121759"/>
    <lineage>
        <taxon>Eukaryota</taxon>
        <taxon>Fungi</taxon>
        <taxon>Dikarya</taxon>
        <taxon>Ascomycota</taxon>
        <taxon>Pezizomycotina</taxon>
        <taxon>Eurotiomycetes</taxon>
        <taxon>Eurotiomycetidae</taxon>
        <taxon>Onygenales</taxon>
        <taxon>Ajellomycetaceae</taxon>
        <taxon>Paracoccidioides</taxon>
    </lineage>
</organism>
<proteinExistence type="predicted"/>